<dbReference type="PROSITE" id="PS51736">
    <property type="entry name" value="RECOMBINASES_3"/>
    <property type="match status" value="1"/>
</dbReference>
<dbReference type="InterPro" id="IPR011109">
    <property type="entry name" value="DNA_bind_recombinase_dom"/>
</dbReference>
<dbReference type="Pfam" id="PF00239">
    <property type="entry name" value="Resolvase"/>
    <property type="match status" value="1"/>
</dbReference>
<name>A0A1X7KG89_9BURK</name>
<dbReference type="Proteomes" id="UP000193228">
    <property type="component" value="Unassembled WGS sequence"/>
</dbReference>
<organism evidence="3 4">
    <name type="scientific">Paraburkholderia susongensis</name>
    <dbReference type="NCBI Taxonomy" id="1515439"/>
    <lineage>
        <taxon>Bacteria</taxon>
        <taxon>Pseudomonadati</taxon>
        <taxon>Pseudomonadota</taxon>
        <taxon>Betaproteobacteria</taxon>
        <taxon>Burkholderiales</taxon>
        <taxon>Burkholderiaceae</taxon>
        <taxon>Paraburkholderia</taxon>
    </lineage>
</organism>
<gene>
    <name evidence="3" type="ORF">SAMN06265784_103682</name>
</gene>
<evidence type="ECO:0000259" key="2">
    <source>
        <dbReference type="PROSITE" id="PS51737"/>
    </source>
</evidence>
<dbReference type="Pfam" id="PF07508">
    <property type="entry name" value="Recombinase"/>
    <property type="match status" value="1"/>
</dbReference>
<dbReference type="SUPFAM" id="SSF53041">
    <property type="entry name" value="Resolvase-like"/>
    <property type="match status" value="1"/>
</dbReference>
<evidence type="ECO:0000259" key="1">
    <source>
        <dbReference type="PROSITE" id="PS51736"/>
    </source>
</evidence>
<dbReference type="PANTHER" id="PTHR30461:SF23">
    <property type="entry name" value="DNA RECOMBINASE-RELATED"/>
    <property type="match status" value="1"/>
</dbReference>
<dbReference type="RefSeq" id="WP_275937500.1">
    <property type="nucleotide sequence ID" value="NZ_FXAT01000003.1"/>
</dbReference>
<dbReference type="AlphaFoldDB" id="A0A1X7KG89"/>
<dbReference type="SMART" id="SM00857">
    <property type="entry name" value="Resolvase"/>
    <property type="match status" value="1"/>
</dbReference>
<dbReference type="InterPro" id="IPR038109">
    <property type="entry name" value="DNA_bind_recomb_sf"/>
</dbReference>
<dbReference type="EMBL" id="FXAT01000003">
    <property type="protein sequence ID" value="SMG39522.1"/>
    <property type="molecule type" value="Genomic_DNA"/>
</dbReference>
<evidence type="ECO:0000313" key="3">
    <source>
        <dbReference type="EMBL" id="SMG39522.1"/>
    </source>
</evidence>
<dbReference type="Gene3D" id="3.90.1750.20">
    <property type="entry name" value="Putative Large Serine Recombinase, Chain B, Domain 2"/>
    <property type="match status" value="1"/>
</dbReference>
<accession>A0A1X7KG89</accession>
<feature type="domain" description="Recombinase" evidence="2">
    <location>
        <begin position="194"/>
        <end position="320"/>
    </location>
</feature>
<sequence>MPSARSRRASPPVPVRAAQYIRMSTDHQEYSPVFQRQAIAAYAVAHHFRIVRDYEDAGISGLTLRGRPALIQLLMDVDSPQRKFTTVLVYDVSRWGRFQDVDEAAFYEYACRRAGVDVVYVAEPFENDRSPATSVLKALKRAMAAEFSREMSRKVFLGHCLNAERGFHTGGPPGYGLHRVLLDADRHVRHPLDRYEYKSVQTDRVIIAPASAGEAAMVRKIFEWYATQPVTGAAIARRLNDFGVCNGFGRPWQGQNILNILRNEMYIGTNVYSRTTSKLTSPWKRVPKQEWIRVPGAFEPVVDKRIFAAVQQKLERARRRPTRDEITDGLHKVIKRAGKLSQATLRHYRSAPSVEQVMREFGSLNDAYKAIGYAPNLDPARSENRSVERRMEKRVADVTIDVLQKLGHEVRYEKHTDTMCVDGSLRLKLVVRSSWLIDGNIPYWVARWPDCFPIDFLIYGRIERADSELLDFHIFPRGSLVPGAYTVVHRHGQSHFKAYEQSDLLRLLDIAESIPLEVLATTTPKESLL</sequence>
<dbReference type="STRING" id="1515439.SAMN06265784_103682"/>
<dbReference type="Gene3D" id="3.40.50.1390">
    <property type="entry name" value="Resolvase, N-terminal catalytic domain"/>
    <property type="match status" value="1"/>
</dbReference>
<dbReference type="PROSITE" id="PS51737">
    <property type="entry name" value="RECOMBINASE_DNA_BIND"/>
    <property type="match status" value="1"/>
</dbReference>
<evidence type="ECO:0000313" key="4">
    <source>
        <dbReference type="Proteomes" id="UP000193228"/>
    </source>
</evidence>
<dbReference type="InterPro" id="IPR006119">
    <property type="entry name" value="Resolv_N"/>
</dbReference>
<dbReference type="InterPro" id="IPR050639">
    <property type="entry name" value="SSR_resolvase"/>
</dbReference>
<reference evidence="4" key="1">
    <citation type="submission" date="2017-04" db="EMBL/GenBank/DDBJ databases">
        <authorList>
            <person name="Varghese N."/>
            <person name="Submissions S."/>
        </authorList>
    </citation>
    <scope>NUCLEOTIDE SEQUENCE [LARGE SCALE GENOMIC DNA]</scope>
    <source>
        <strain evidence="4">LMG 29540</strain>
    </source>
</reference>
<feature type="domain" description="Resolvase/invertase-type recombinase catalytic" evidence="1">
    <location>
        <begin position="16"/>
        <end position="166"/>
    </location>
</feature>
<dbReference type="GO" id="GO:0003677">
    <property type="term" value="F:DNA binding"/>
    <property type="evidence" value="ECO:0007669"/>
    <property type="project" value="InterPro"/>
</dbReference>
<proteinExistence type="predicted"/>
<protein>
    <submittedName>
        <fullName evidence="3">Recombinase</fullName>
    </submittedName>
</protein>
<dbReference type="PANTHER" id="PTHR30461">
    <property type="entry name" value="DNA-INVERTASE FROM LAMBDOID PROPHAGE"/>
    <property type="match status" value="1"/>
</dbReference>
<dbReference type="InterPro" id="IPR036162">
    <property type="entry name" value="Resolvase-like_N_sf"/>
</dbReference>
<dbReference type="CDD" id="cd00338">
    <property type="entry name" value="Ser_Recombinase"/>
    <property type="match status" value="1"/>
</dbReference>
<keyword evidence="4" id="KW-1185">Reference proteome</keyword>
<dbReference type="GO" id="GO:0000150">
    <property type="term" value="F:DNA strand exchange activity"/>
    <property type="evidence" value="ECO:0007669"/>
    <property type="project" value="InterPro"/>
</dbReference>
<dbReference type="FunFam" id="3.40.50.1390:FF:000008">
    <property type="entry name" value="DNA recombinase"/>
    <property type="match status" value="1"/>
</dbReference>